<evidence type="ECO:0000313" key="4">
    <source>
        <dbReference type="WBParaSite" id="GPUH_0000257601-mRNA-1"/>
    </source>
</evidence>
<reference evidence="4" key="1">
    <citation type="submission" date="2016-06" db="UniProtKB">
        <authorList>
            <consortium name="WormBaseParasite"/>
        </authorList>
    </citation>
    <scope>IDENTIFICATION</scope>
</reference>
<evidence type="ECO:0000256" key="1">
    <source>
        <dbReference type="SAM" id="MobiDB-lite"/>
    </source>
</evidence>
<dbReference type="AlphaFoldDB" id="A0A183D1I0"/>
<evidence type="ECO:0000313" key="2">
    <source>
        <dbReference type="EMBL" id="VDK35013.1"/>
    </source>
</evidence>
<dbReference type="OrthoDB" id="10596626at2759"/>
<dbReference type="Proteomes" id="UP000271098">
    <property type="component" value="Unassembled WGS sequence"/>
</dbReference>
<dbReference type="WBParaSite" id="GPUH_0000257601-mRNA-1">
    <property type="protein sequence ID" value="GPUH_0000257601-mRNA-1"/>
    <property type="gene ID" value="GPUH_0000257601"/>
</dbReference>
<protein>
    <submittedName>
        <fullName evidence="4">BMERB domain-containing protein</fullName>
    </submittedName>
</protein>
<proteinExistence type="predicted"/>
<keyword evidence="3" id="KW-1185">Reference proteome</keyword>
<evidence type="ECO:0000313" key="3">
    <source>
        <dbReference type="Proteomes" id="UP000271098"/>
    </source>
</evidence>
<reference evidence="2 3" key="2">
    <citation type="submission" date="2018-11" db="EMBL/GenBank/DDBJ databases">
        <authorList>
            <consortium name="Pathogen Informatics"/>
        </authorList>
    </citation>
    <scope>NUCLEOTIDE SEQUENCE [LARGE SCALE GENOMIC DNA]</scope>
</reference>
<dbReference type="EMBL" id="UYRT01003953">
    <property type="protein sequence ID" value="VDK35013.1"/>
    <property type="molecule type" value="Genomic_DNA"/>
</dbReference>
<sequence>MLQDVDSEKMKELKAVREKLEQIKDEEQAGPGFSKEETEALEEWQREVARLEESRLRDLDGHMNDASGGMSDIETESQLIDRFAPADHISMDTDSAEMEHRGEDQAASPSKFVASADFQMVPEPEDIQTRLVASIQVQMPKFLFPYFFPFMRFCWAAL</sequence>
<accession>A0A183D1I0</accession>
<gene>
    <name evidence="2" type="ORF">GPUH_LOCUS2569</name>
</gene>
<organism evidence="4">
    <name type="scientific">Gongylonema pulchrum</name>
    <dbReference type="NCBI Taxonomy" id="637853"/>
    <lineage>
        <taxon>Eukaryota</taxon>
        <taxon>Metazoa</taxon>
        <taxon>Ecdysozoa</taxon>
        <taxon>Nematoda</taxon>
        <taxon>Chromadorea</taxon>
        <taxon>Rhabditida</taxon>
        <taxon>Spirurina</taxon>
        <taxon>Spiruromorpha</taxon>
        <taxon>Spiruroidea</taxon>
        <taxon>Gongylonematidae</taxon>
        <taxon>Gongylonema</taxon>
    </lineage>
</organism>
<name>A0A183D1I0_9BILA</name>
<feature type="region of interest" description="Disordered" evidence="1">
    <location>
        <begin position="21"/>
        <end position="41"/>
    </location>
</feature>